<feature type="non-terminal residue" evidence="1">
    <location>
        <position position="1"/>
    </location>
</feature>
<dbReference type="EMBL" id="CADCWP010000165">
    <property type="protein sequence ID" value="CAA9574644.1"/>
    <property type="molecule type" value="Genomic_DNA"/>
</dbReference>
<gene>
    <name evidence="1" type="ORF">AVDCRST_MAG86-2047</name>
</gene>
<feature type="non-terminal residue" evidence="1">
    <location>
        <position position="29"/>
    </location>
</feature>
<dbReference type="AlphaFoldDB" id="A0A6J4VBI5"/>
<evidence type="ECO:0000313" key="1">
    <source>
        <dbReference type="EMBL" id="CAA9574644.1"/>
    </source>
</evidence>
<protein>
    <submittedName>
        <fullName evidence="1">Uncharacterized protein</fullName>
    </submittedName>
</protein>
<reference evidence="1" key="1">
    <citation type="submission" date="2020-02" db="EMBL/GenBank/DDBJ databases">
        <authorList>
            <person name="Meier V. D."/>
        </authorList>
    </citation>
    <scope>NUCLEOTIDE SEQUENCE</scope>
    <source>
        <strain evidence="1">AVDCRST_MAG86</strain>
    </source>
</reference>
<organism evidence="1">
    <name type="scientific">uncultured Truepera sp</name>
    <dbReference type="NCBI Taxonomy" id="543023"/>
    <lineage>
        <taxon>Bacteria</taxon>
        <taxon>Thermotogati</taxon>
        <taxon>Deinococcota</taxon>
        <taxon>Deinococci</taxon>
        <taxon>Trueperales</taxon>
        <taxon>Trueperaceae</taxon>
        <taxon>Truepera</taxon>
        <taxon>environmental samples</taxon>
    </lineage>
</organism>
<sequence>AHCRRLDGRTQVFVQGPEHAVETGLHTEL</sequence>
<name>A0A6J4VBI5_9DEIN</name>
<proteinExistence type="predicted"/>
<accession>A0A6J4VBI5</accession>